<proteinExistence type="predicted"/>
<sequence length="287" mass="30349">MQARPPSAAGPAAPAAPPAKKARWWEKEEKQEILKAIDTGGVRAADNTLIVEREVDDFEAFNLFKDPEPVDVPEPARRRRSVKITHKGVVVGLKAGPDFKANSGTIRSLHGLSEKEFSIASLHGQYGLGITDLATLFRIGDHVTFVFGPDHNPIKGMPPAQPAAPTAAADKNNVFAPTQGMHATPAAAAPSRRASADEDRGCDDLPGQFAIPDLDGDGRQLLHFKQASSASGRIGSASQANADDFRIKAGSVSTHSRLTLRAHSACPQPAGKLSQTACCAHVHTLGL</sequence>
<dbReference type="Proteomes" id="UP001489004">
    <property type="component" value="Unassembled WGS sequence"/>
</dbReference>
<comment type="caution">
    <text evidence="2">The sequence shown here is derived from an EMBL/GenBank/DDBJ whole genome shotgun (WGS) entry which is preliminary data.</text>
</comment>
<dbReference type="AlphaFoldDB" id="A0AAW1PDY2"/>
<dbReference type="EMBL" id="JALJOR010000014">
    <property type="protein sequence ID" value="KAK9806322.1"/>
    <property type="molecule type" value="Genomic_DNA"/>
</dbReference>
<feature type="region of interest" description="Disordered" evidence="1">
    <location>
        <begin position="1"/>
        <end position="23"/>
    </location>
</feature>
<gene>
    <name evidence="2" type="ORF">WJX72_010295</name>
</gene>
<evidence type="ECO:0000313" key="2">
    <source>
        <dbReference type="EMBL" id="KAK9806322.1"/>
    </source>
</evidence>
<evidence type="ECO:0000256" key="1">
    <source>
        <dbReference type="SAM" id="MobiDB-lite"/>
    </source>
</evidence>
<evidence type="ECO:0000313" key="3">
    <source>
        <dbReference type="Proteomes" id="UP001489004"/>
    </source>
</evidence>
<feature type="compositionally biased region" description="Low complexity" evidence="1">
    <location>
        <begin position="1"/>
        <end position="13"/>
    </location>
</feature>
<reference evidence="2 3" key="1">
    <citation type="journal article" date="2024" name="Nat. Commun.">
        <title>Phylogenomics reveals the evolutionary origins of lichenization in chlorophyte algae.</title>
        <authorList>
            <person name="Puginier C."/>
            <person name="Libourel C."/>
            <person name="Otte J."/>
            <person name="Skaloud P."/>
            <person name="Haon M."/>
            <person name="Grisel S."/>
            <person name="Petersen M."/>
            <person name="Berrin J.G."/>
            <person name="Delaux P.M."/>
            <person name="Dal Grande F."/>
            <person name="Keller J."/>
        </authorList>
    </citation>
    <scope>NUCLEOTIDE SEQUENCE [LARGE SCALE GENOMIC DNA]</scope>
    <source>
        <strain evidence="2 3">SAG 2043</strain>
    </source>
</reference>
<name>A0AAW1PDY2_9CHLO</name>
<accession>A0AAW1PDY2</accession>
<keyword evidence="3" id="KW-1185">Reference proteome</keyword>
<protein>
    <submittedName>
        <fullName evidence="2">Uncharacterized protein</fullName>
    </submittedName>
</protein>
<organism evidence="2 3">
    <name type="scientific">[Myrmecia] bisecta</name>
    <dbReference type="NCBI Taxonomy" id="41462"/>
    <lineage>
        <taxon>Eukaryota</taxon>
        <taxon>Viridiplantae</taxon>
        <taxon>Chlorophyta</taxon>
        <taxon>core chlorophytes</taxon>
        <taxon>Trebouxiophyceae</taxon>
        <taxon>Trebouxiales</taxon>
        <taxon>Trebouxiaceae</taxon>
        <taxon>Myrmecia</taxon>
    </lineage>
</organism>